<dbReference type="PROSITE" id="PS50931">
    <property type="entry name" value="HTH_LYSR"/>
    <property type="match status" value="1"/>
</dbReference>
<dbReference type="Gene3D" id="1.10.10.10">
    <property type="entry name" value="Winged helix-like DNA-binding domain superfamily/Winged helix DNA-binding domain"/>
    <property type="match status" value="1"/>
</dbReference>
<dbReference type="eggNOG" id="COG0583">
    <property type="taxonomic scope" value="Bacteria"/>
</dbReference>
<dbReference type="GO" id="GO:0000976">
    <property type="term" value="F:transcription cis-regulatory region binding"/>
    <property type="evidence" value="ECO:0007669"/>
    <property type="project" value="TreeGrafter"/>
</dbReference>
<dbReference type="OrthoDB" id="8587655at2"/>
<dbReference type="AlphaFoldDB" id="S3NAV1"/>
<dbReference type="InterPro" id="IPR000847">
    <property type="entry name" value="LysR_HTH_N"/>
</dbReference>
<evidence type="ECO:0000313" key="7">
    <source>
        <dbReference type="Proteomes" id="UP000014568"/>
    </source>
</evidence>
<dbReference type="Proteomes" id="UP000014568">
    <property type="component" value="Unassembled WGS sequence"/>
</dbReference>
<dbReference type="EMBL" id="ATGI01000013">
    <property type="protein sequence ID" value="EPF75573.1"/>
    <property type="molecule type" value="Genomic_DNA"/>
</dbReference>
<dbReference type="HOGENOM" id="CLU_039613_0_0_6"/>
<dbReference type="InterPro" id="IPR036388">
    <property type="entry name" value="WH-like_DNA-bd_sf"/>
</dbReference>
<gene>
    <name evidence="6" type="ORF">F945_01238</name>
</gene>
<evidence type="ECO:0000313" key="6">
    <source>
        <dbReference type="EMBL" id="EPF75573.1"/>
    </source>
</evidence>
<dbReference type="InterPro" id="IPR005119">
    <property type="entry name" value="LysR_subst-bd"/>
</dbReference>
<evidence type="ECO:0000256" key="1">
    <source>
        <dbReference type="ARBA" id="ARBA00009437"/>
    </source>
</evidence>
<dbReference type="CDD" id="cd05466">
    <property type="entry name" value="PBP2_LTTR_substrate"/>
    <property type="match status" value="1"/>
</dbReference>
<dbReference type="PANTHER" id="PTHR30126">
    <property type="entry name" value="HTH-TYPE TRANSCRIPTIONAL REGULATOR"/>
    <property type="match status" value="1"/>
</dbReference>
<keyword evidence="4" id="KW-0804">Transcription</keyword>
<dbReference type="Pfam" id="PF00126">
    <property type="entry name" value="HTH_1"/>
    <property type="match status" value="1"/>
</dbReference>
<keyword evidence="7" id="KW-1185">Reference proteome</keyword>
<name>S3NAV1_9GAMM</name>
<dbReference type="InterPro" id="IPR036390">
    <property type="entry name" value="WH_DNA-bd_sf"/>
</dbReference>
<evidence type="ECO:0000256" key="2">
    <source>
        <dbReference type="ARBA" id="ARBA00023015"/>
    </source>
</evidence>
<feature type="domain" description="HTH lysR-type" evidence="5">
    <location>
        <begin position="10"/>
        <end position="67"/>
    </location>
</feature>
<dbReference type="SUPFAM" id="SSF46785">
    <property type="entry name" value="Winged helix' DNA-binding domain"/>
    <property type="match status" value="1"/>
</dbReference>
<comment type="caution">
    <text evidence="6">The sequence shown here is derived from an EMBL/GenBank/DDBJ whole genome shotgun (WGS) entry which is preliminary data.</text>
</comment>
<keyword evidence="2" id="KW-0805">Transcription regulation</keyword>
<organism evidence="6 7">
    <name type="scientific">Acinetobacter rudis CIP 110305</name>
    <dbReference type="NCBI Taxonomy" id="421052"/>
    <lineage>
        <taxon>Bacteria</taxon>
        <taxon>Pseudomonadati</taxon>
        <taxon>Pseudomonadota</taxon>
        <taxon>Gammaproteobacteria</taxon>
        <taxon>Moraxellales</taxon>
        <taxon>Moraxellaceae</taxon>
        <taxon>Acinetobacter</taxon>
    </lineage>
</organism>
<keyword evidence="3" id="KW-0238">DNA-binding</keyword>
<protein>
    <recommendedName>
        <fullName evidence="5">HTH lysR-type domain-containing protein</fullName>
    </recommendedName>
</protein>
<dbReference type="STRING" id="632955.GCA_000829675_02270"/>
<dbReference type="Gene3D" id="3.40.190.290">
    <property type="match status" value="1"/>
</dbReference>
<dbReference type="SUPFAM" id="SSF53850">
    <property type="entry name" value="Periplasmic binding protein-like II"/>
    <property type="match status" value="1"/>
</dbReference>
<evidence type="ECO:0000256" key="4">
    <source>
        <dbReference type="ARBA" id="ARBA00023163"/>
    </source>
</evidence>
<evidence type="ECO:0000259" key="5">
    <source>
        <dbReference type="PROSITE" id="PS50931"/>
    </source>
</evidence>
<proteinExistence type="inferred from homology"/>
<accession>S3NAV1</accession>
<dbReference type="PANTHER" id="PTHR30126:SF98">
    <property type="entry name" value="HTH-TYPE TRANSCRIPTIONAL ACTIVATOR BAUR"/>
    <property type="match status" value="1"/>
</dbReference>
<evidence type="ECO:0000256" key="3">
    <source>
        <dbReference type="ARBA" id="ARBA00023125"/>
    </source>
</evidence>
<dbReference type="GO" id="GO:0003700">
    <property type="term" value="F:DNA-binding transcription factor activity"/>
    <property type="evidence" value="ECO:0007669"/>
    <property type="project" value="InterPro"/>
</dbReference>
<dbReference type="PATRIC" id="fig|421052.3.peg.1212"/>
<sequence>MIKLNQVSDFDIKLLKIFKTVCDSGNFTAAESVLGISRSAISLHMSDLEGRLGMRLCQRGRAGFAITPEGKEILKNVEVLLAALEDFRIQANQIQKQLKGEFSIGIINNLVTMPSSFITQSLAELSAESRDIRINISMSTLSDIECKIMDGRLHVGAVPLMTPLSGLDYFDLYEENNYLYCGHNHPLFQQIELIQTAELLQYHTVMPSYSIPNEAQQLHQKMRTTASASDREGIAFLILTGQFLGFLPDHYAKKWVLEGHMKAILPEQFHYSTRICMVTKKGVKPNMILALFFDKLKKIKA</sequence>
<dbReference type="Pfam" id="PF03466">
    <property type="entry name" value="LysR_substrate"/>
    <property type="match status" value="1"/>
</dbReference>
<reference evidence="6 7" key="1">
    <citation type="submission" date="2013-06" db="EMBL/GenBank/DDBJ databases">
        <title>The Genome Sequence of Acinetobacter rudis CIP 110305.</title>
        <authorList>
            <consortium name="The Broad Institute Genome Sequencing Platform"/>
            <consortium name="The Broad Institute Genome Sequencing Center for Infectious Disease"/>
            <person name="Cerqueira G."/>
            <person name="Feldgarden M."/>
            <person name="Courvalin P."/>
            <person name="Perichon B."/>
            <person name="Grillot-Courvalin C."/>
            <person name="Clermont D."/>
            <person name="Rocha E."/>
            <person name="Yoon E.-J."/>
            <person name="Nemec A."/>
            <person name="Young S.K."/>
            <person name="Zeng Q."/>
            <person name="Gargeya S."/>
            <person name="Fitzgerald M."/>
            <person name="Abouelleil A."/>
            <person name="Alvarado L."/>
            <person name="Berlin A.M."/>
            <person name="Chapman S.B."/>
            <person name="Dewar J."/>
            <person name="Goldberg J."/>
            <person name="Griggs A."/>
            <person name="Gujja S."/>
            <person name="Hansen M."/>
            <person name="Howarth C."/>
            <person name="Imamovic A."/>
            <person name="Larimer J."/>
            <person name="McCowan C."/>
            <person name="Murphy C."/>
            <person name="Pearson M."/>
            <person name="Priest M."/>
            <person name="Roberts A."/>
            <person name="Saif S."/>
            <person name="Shea T."/>
            <person name="Sykes S."/>
            <person name="Wortman J."/>
            <person name="Nusbaum C."/>
            <person name="Birren B."/>
        </authorList>
    </citation>
    <scope>NUCLEOTIDE SEQUENCE [LARGE SCALE GENOMIC DNA]</scope>
    <source>
        <strain evidence="6 7">CIP 110305</strain>
    </source>
</reference>
<dbReference type="RefSeq" id="WP_016655650.1">
    <property type="nucleotide sequence ID" value="NZ_KE340352.1"/>
</dbReference>
<comment type="similarity">
    <text evidence="1">Belongs to the LysR transcriptional regulatory family.</text>
</comment>